<comment type="catalytic activity">
    <reaction evidence="1">
        <text>Hydrolysis of proteins in presence of ATP.</text>
        <dbReference type="EC" id="3.4.21.53"/>
    </reaction>
</comment>
<feature type="active site" evidence="1">
    <location>
        <position position="236"/>
    </location>
</feature>
<dbReference type="GO" id="GO:0006508">
    <property type="term" value="P:proteolysis"/>
    <property type="evidence" value="ECO:0007669"/>
    <property type="project" value="UniProtKB-KW"/>
</dbReference>
<evidence type="ECO:0000313" key="4">
    <source>
        <dbReference type="EMBL" id="RSU16405.1"/>
    </source>
</evidence>
<gene>
    <name evidence="4" type="ORF">CBF28_02440</name>
</gene>
<feature type="active site" evidence="1">
    <location>
        <position position="281"/>
    </location>
</feature>
<dbReference type="InterPro" id="IPR036034">
    <property type="entry name" value="PDZ_sf"/>
</dbReference>
<evidence type="ECO:0000256" key="1">
    <source>
        <dbReference type="PROSITE-ProRule" id="PRU01122"/>
    </source>
</evidence>
<keyword evidence="5" id="KW-1185">Reference proteome</keyword>
<dbReference type="InterPro" id="IPR001478">
    <property type="entry name" value="PDZ"/>
</dbReference>
<organism evidence="4 5">
    <name type="scientific">Vagococcus carniphilus</name>
    <dbReference type="NCBI Taxonomy" id="218144"/>
    <lineage>
        <taxon>Bacteria</taxon>
        <taxon>Bacillati</taxon>
        <taxon>Bacillota</taxon>
        <taxon>Bacilli</taxon>
        <taxon>Lactobacillales</taxon>
        <taxon>Enterococcaceae</taxon>
        <taxon>Vagococcus</taxon>
    </lineage>
</organism>
<keyword evidence="2" id="KW-1133">Transmembrane helix</keyword>
<dbReference type="GO" id="GO:0030163">
    <property type="term" value="P:protein catabolic process"/>
    <property type="evidence" value="ECO:0007669"/>
    <property type="project" value="InterPro"/>
</dbReference>
<dbReference type="Pfam" id="PF05362">
    <property type="entry name" value="Lon_C"/>
    <property type="match status" value="1"/>
</dbReference>
<sequence>MKFKNDKRFKSFIVTIIVAILLVTVIPIPYYVEKPGTSENLRDYVSVDGKRDKFDGSFMLTTVAVQQATIASLISGHLNHTNDVISKKEMMGTNSGKEYEEMQHYHMETSQNIATKVALDLAKKPYKVDYKGIYVMSIDEHSNFENKLRVGDTIVKVDNQKIERTEDLTKYIKTKKVDDSVKITYEQDGKTKETKGDLIKLPETKKAGIGITLVDHTEIDTKEEINFSTESIGGPSAGLMFTLELYSLITGKDLRNGQDIAGTGTIDSEGVVGRIGGIDKKVIAADHEGADIFFAPNDEIDPEIKKKNPDVKTNYEEAVESAKKNHLEVKIVPVKTVNDAIKYLEKGK</sequence>
<keyword evidence="1" id="KW-0378">Hydrolase</keyword>
<keyword evidence="1" id="KW-0720">Serine protease</keyword>
<dbReference type="Proteomes" id="UP000288028">
    <property type="component" value="Unassembled WGS sequence"/>
</dbReference>
<dbReference type="InterPro" id="IPR020568">
    <property type="entry name" value="Ribosomal_Su5_D2-typ_SF"/>
</dbReference>
<keyword evidence="2" id="KW-0472">Membrane</keyword>
<comment type="caution">
    <text evidence="4">The sequence shown here is derived from an EMBL/GenBank/DDBJ whole genome shotgun (WGS) entry which is preliminary data.</text>
</comment>
<dbReference type="AlphaFoldDB" id="A0A430B7Y0"/>
<dbReference type="PROSITE" id="PS51786">
    <property type="entry name" value="LON_PROTEOLYTIC"/>
    <property type="match status" value="1"/>
</dbReference>
<dbReference type="NCBIfam" id="NF041438">
    <property type="entry name" value="SepM_fam_S16"/>
    <property type="match status" value="1"/>
</dbReference>
<dbReference type="Pfam" id="PF13180">
    <property type="entry name" value="PDZ_2"/>
    <property type="match status" value="1"/>
</dbReference>
<comment type="similarity">
    <text evidence="1">Belongs to the peptidase S16 family.</text>
</comment>
<proteinExistence type="inferred from homology"/>
<dbReference type="GeneID" id="95580500"/>
<name>A0A430B7Y0_9ENTE</name>
<feature type="domain" description="Lon proteolytic" evidence="3">
    <location>
        <begin position="230"/>
        <end position="347"/>
    </location>
</feature>
<dbReference type="SUPFAM" id="SSF50156">
    <property type="entry name" value="PDZ domain-like"/>
    <property type="match status" value="1"/>
</dbReference>
<dbReference type="RefSeq" id="WP_126791563.1">
    <property type="nucleotide sequence ID" value="NZ_CP060720.1"/>
</dbReference>
<dbReference type="SUPFAM" id="SSF54211">
    <property type="entry name" value="Ribosomal protein S5 domain 2-like"/>
    <property type="match status" value="1"/>
</dbReference>
<dbReference type="Gene3D" id="3.30.230.10">
    <property type="match status" value="1"/>
</dbReference>
<dbReference type="EMBL" id="NGKB01000002">
    <property type="protein sequence ID" value="RSU16405.1"/>
    <property type="molecule type" value="Genomic_DNA"/>
</dbReference>
<keyword evidence="1" id="KW-0645">Protease</keyword>
<dbReference type="InterPro" id="IPR027065">
    <property type="entry name" value="Lon_Prtase"/>
</dbReference>
<dbReference type="GO" id="GO:0005524">
    <property type="term" value="F:ATP binding"/>
    <property type="evidence" value="ECO:0007669"/>
    <property type="project" value="InterPro"/>
</dbReference>
<dbReference type="EC" id="3.4.21.53" evidence="1"/>
<reference evidence="4 5" key="1">
    <citation type="submission" date="2017-05" db="EMBL/GenBank/DDBJ databases">
        <title>Vagococcus spp. assemblies.</title>
        <authorList>
            <person name="Gulvik C.A."/>
        </authorList>
    </citation>
    <scope>NUCLEOTIDE SEQUENCE [LARGE SCALE GENOMIC DNA]</scope>
    <source>
        <strain evidence="4 5">SS1714</strain>
    </source>
</reference>
<dbReference type="GO" id="GO:0004252">
    <property type="term" value="F:serine-type endopeptidase activity"/>
    <property type="evidence" value="ECO:0007669"/>
    <property type="project" value="UniProtKB-UniRule"/>
</dbReference>
<evidence type="ECO:0000313" key="5">
    <source>
        <dbReference type="Proteomes" id="UP000288028"/>
    </source>
</evidence>
<dbReference type="PANTHER" id="PTHR10046">
    <property type="entry name" value="ATP DEPENDENT LON PROTEASE FAMILY MEMBER"/>
    <property type="match status" value="1"/>
</dbReference>
<keyword evidence="2" id="KW-0812">Transmembrane</keyword>
<dbReference type="OrthoDB" id="2356897at2"/>
<feature type="transmembrane region" description="Helical" evidence="2">
    <location>
        <begin position="12"/>
        <end position="32"/>
    </location>
</feature>
<protein>
    <recommendedName>
        <fullName evidence="1">endopeptidase La</fullName>
        <ecNumber evidence="1">3.4.21.53</ecNumber>
    </recommendedName>
</protein>
<dbReference type="InterPro" id="IPR008269">
    <property type="entry name" value="Lon_proteolytic"/>
</dbReference>
<dbReference type="GO" id="GO:0004176">
    <property type="term" value="F:ATP-dependent peptidase activity"/>
    <property type="evidence" value="ECO:0007669"/>
    <property type="project" value="UniProtKB-UniRule"/>
</dbReference>
<accession>A0A430B7Y0</accession>
<evidence type="ECO:0000259" key="3">
    <source>
        <dbReference type="PROSITE" id="PS51786"/>
    </source>
</evidence>
<dbReference type="Gene3D" id="2.30.42.10">
    <property type="match status" value="1"/>
</dbReference>
<dbReference type="InterPro" id="IPR014721">
    <property type="entry name" value="Ribsml_uS5_D2-typ_fold_subgr"/>
</dbReference>
<evidence type="ECO:0000256" key="2">
    <source>
        <dbReference type="SAM" id="Phobius"/>
    </source>
</evidence>